<evidence type="ECO:0000313" key="2">
    <source>
        <dbReference type="EMBL" id="MBC2960475.1"/>
    </source>
</evidence>
<keyword evidence="3" id="KW-1185">Reference proteome</keyword>
<feature type="signal peptide" evidence="1">
    <location>
        <begin position="1"/>
        <end position="22"/>
    </location>
</feature>
<evidence type="ECO:0000256" key="1">
    <source>
        <dbReference type="SAM" id="SignalP"/>
    </source>
</evidence>
<gene>
    <name evidence="2" type="ORF">H7344_09225</name>
</gene>
<name>A0ABR6U864_9ACTN</name>
<reference evidence="2 3" key="1">
    <citation type="submission" date="2020-08" db="EMBL/GenBank/DDBJ databases">
        <title>novel species in genus Nocardioides.</title>
        <authorList>
            <person name="Zhang G."/>
        </authorList>
    </citation>
    <scope>NUCLEOTIDE SEQUENCE [LARGE SCALE GENOMIC DNA]</scope>
    <source>
        <strain evidence="2 3">SC8A-24</strain>
    </source>
</reference>
<keyword evidence="1" id="KW-0732">Signal</keyword>
<dbReference type="RefSeq" id="WP_186345718.1">
    <property type="nucleotide sequence ID" value="NZ_BMMR01000001.1"/>
</dbReference>
<sequence>MHTTRRLAAAAAVLGLALGTTACGDDEPAPETSGETQTIEVTFEGGTVTPNGERVEVAVDEEVELVVQADEGGEIHVHSTPEQTLQYGAGTTTLPITLDQPGVVEVESHDLDQVIVQLEAR</sequence>
<dbReference type="SUPFAM" id="SSF49503">
    <property type="entry name" value="Cupredoxins"/>
    <property type="match status" value="1"/>
</dbReference>
<protein>
    <submittedName>
        <fullName evidence="2">Uncharacterized protein</fullName>
    </submittedName>
</protein>
<accession>A0ABR6U864</accession>
<feature type="chain" id="PRO_5045840040" evidence="1">
    <location>
        <begin position="23"/>
        <end position="121"/>
    </location>
</feature>
<evidence type="ECO:0000313" key="3">
    <source>
        <dbReference type="Proteomes" id="UP000604001"/>
    </source>
</evidence>
<dbReference type="PROSITE" id="PS51257">
    <property type="entry name" value="PROKAR_LIPOPROTEIN"/>
    <property type="match status" value="1"/>
</dbReference>
<dbReference type="EMBL" id="JACMYC010000004">
    <property type="protein sequence ID" value="MBC2960475.1"/>
    <property type="molecule type" value="Genomic_DNA"/>
</dbReference>
<organism evidence="2 3">
    <name type="scientific">Nocardioides deserti</name>
    <dbReference type="NCBI Taxonomy" id="1588644"/>
    <lineage>
        <taxon>Bacteria</taxon>
        <taxon>Bacillati</taxon>
        <taxon>Actinomycetota</taxon>
        <taxon>Actinomycetes</taxon>
        <taxon>Propionibacteriales</taxon>
        <taxon>Nocardioidaceae</taxon>
        <taxon>Nocardioides</taxon>
    </lineage>
</organism>
<comment type="caution">
    <text evidence="2">The sequence shown here is derived from an EMBL/GenBank/DDBJ whole genome shotgun (WGS) entry which is preliminary data.</text>
</comment>
<dbReference type="InterPro" id="IPR008972">
    <property type="entry name" value="Cupredoxin"/>
</dbReference>
<dbReference type="Proteomes" id="UP000604001">
    <property type="component" value="Unassembled WGS sequence"/>
</dbReference>
<proteinExistence type="predicted"/>